<evidence type="ECO:0000259" key="4">
    <source>
        <dbReference type="Pfam" id="PF14432"/>
    </source>
</evidence>
<keyword evidence="2" id="KW-0677">Repeat</keyword>
<evidence type="ECO:0000256" key="2">
    <source>
        <dbReference type="ARBA" id="ARBA00022737"/>
    </source>
</evidence>
<feature type="repeat" description="PPR" evidence="3">
    <location>
        <begin position="376"/>
        <end position="410"/>
    </location>
</feature>
<gene>
    <name evidence="5" type="ORF">PVL29_022571</name>
</gene>
<comment type="similarity">
    <text evidence="1">Belongs to the PPR family. PCMP-H subfamily.</text>
</comment>
<proteinExistence type="inferred from homology"/>
<feature type="repeat" description="PPR" evidence="3">
    <location>
        <begin position="243"/>
        <end position="277"/>
    </location>
</feature>
<evidence type="ECO:0000256" key="3">
    <source>
        <dbReference type="PROSITE-ProRule" id="PRU00708"/>
    </source>
</evidence>
<dbReference type="Pfam" id="PF01535">
    <property type="entry name" value="PPR"/>
    <property type="match status" value="6"/>
</dbReference>
<sequence length="684" mass="77110">MRTLGTKKHKFTAFTFSSTLTKPQIHVISKAITLNPIAVSKHFRFITYFSFCSSNTFPSISIPTNPIPIDLPNPRTFSILLNQRPKLSPLQQIHAQVVTQALSSDASLTASLIHCYLCAKNHPNARILFDHYPSPSPPIKLWNVMIRAYSKMQNSQEPIHLFLRMLTLDGPMQVVPDEYTFTFVITSCSHQISLIYGEIVHGMVVKSGFESNLYVGNSVINMYSVFARMEDARKVFNQMSERDVFSWTSLLGGYAKHGEMDRACELFDMMPVRNDVSWAVMISGFLGCGRYTEALTFFRNMLCDDRVNPNEAVLVCVLSACAHLGALDQGNWIHLYIDKIGIRQSSNISTALIDMYAKCGRIDCASRVFNGICKRDVLSFTSMISGLSYHGLGKDALRVFYQMLDENVMPNEITILGVLNGCSHSGLVEEGSSILANMESLWGIAPKIEHYGCYIDLLGRAGYLERALEVVKTMPMEPDIVIWRALLSASRIHHNVNLGEQIISHIGQLKSSDHHGGEVLLSNLYASLGRWERVTEMRKLMVDRRSESSPGCSWIEINGLVHEFRVADQLHPQIVEIRNKLNEILKRLSQIGYSANTMQVSFDLNEEEKEQAVAWHSEKLAIAFGLMSTEPGTLIRIVKNLRTCEDCHSALKAISQVYGREIVVRDRSRFHTFIEGDCSCKDFW</sequence>
<dbReference type="FunFam" id="1.25.40.10:FF:000348">
    <property type="entry name" value="Pentatricopeptide repeat-containing protein chloroplastic"/>
    <property type="match status" value="1"/>
</dbReference>
<dbReference type="Pfam" id="PF20431">
    <property type="entry name" value="E_motif"/>
    <property type="match status" value="1"/>
</dbReference>
<dbReference type="GO" id="GO:0008270">
    <property type="term" value="F:zinc ion binding"/>
    <property type="evidence" value="ECO:0007669"/>
    <property type="project" value="InterPro"/>
</dbReference>
<dbReference type="Pfam" id="PF14432">
    <property type="entry name" value="DYW_deaminase"/>
    <property type="match status" value="1"/>
</dbReference>
<evidence type="ECO:0000313" key="5">
    <source>
        <dbReference type="EMBL" id="KAJ9677658.1"/>
    </source>
</evidence>
<dbReference type="AlphaFoldDB" id="A0AA38YVV7"/>
<dbReference type="InterPro" id="IPR032867">
    <property type="entry name" value="DYW_dom"/>
</dbReference>
<dbReference type="InterPro" id="IPR046848">
    <property type="entry name" value="E_motif"/>
</dbReference>
<name>A0AA38YVV7_VITRO</name>
<dbReference type="FunFam" id="1.25.40.10:FF:000184">
    <property type="entry name" value="Pentatricopeptide repeat-containing protein, chloroplastic"/>
    <property type="match status" value="1"/>
</dbReference>
<evidence type="ECO:0000256" key="1">
    <source>
        <dbReference type="ARBA" id="ARBA00006643"/>
    </source>
</evidence>
<keyword evidence="6" id="KW-1185">Reference proteome</keyword>
<evidence type="ECO:0000313" key="6">
    <source>
        <dbReference type="Proteomes" id="UP001168098"/>
    </source>
</evidence>
<protein>
    <recommendedName>
        <fullName evidence="4">DYW domain-containing protein</fullName>
    </recommendedName>
</protein>
<dbReference type="Proteomes" id="UP001168098">
    <property type="component" value="Unassembled WGS sequence"/>
</dbReference>
<organism evidence="5 6">
    <name type="scientific">Vitis rotundifolia</name>
    <name type="common">Muscadine grape</name>
    <dbReference type="NCBI Taxonomy" id="103349"/>
    <lineage>
        <taxon>Eukaryota</taxon>
        <taxon>Viridiplantae</taxon>
        <taxon>Streptophyta</taxon>
        <taxon>Embryophyta</taxon>
        <taxon>Tracheophyta</taxon>
        <taxon>Spermatophyta</taxon>
        <taxon>Magnoliopsida</taxon>
        <taxon>eudicotyledons</taxon>
        <taxon>Gunneridae</taxon>
        <taxon>Pentapetalae</taxon>
        <taxon>rosids</taxon>
        <taxon>Vitales</taxon>
        <taxon>Vitaceae</taxon>
        <taxon>Viteae</taxon>
        <taxon>Vitis</taxon>
    </lineage>
</organism>
<dbReference type="InterPro" id="IPR046960">
    <property type="entry name" value="PPR_At4g14850-like_plant"/>
</dbReference>
<dbReference type="EMBL" id="JARBHA010000017">
    <property type="protein sequence ID" value="KAJ9677658.1"/>
    <property type="molecule type" value="Genomic_DNA"/>
</dbReference>
<dbReference type="InterPro" id="IPR011990">
    <property type="entry name" value="TPR-like_helical_dom_sf"/>
</dbReference>
<reference evidence="5 6" key="1">
    <citation type="journal article" date="2023" name="BMC Biotechnol.">
        <title>Vitis rotundifolia cv Carlos genome sequencing.</title>
        <authorList>
            <person name="Huff M."/>
            <person name="Hulse-Kemp A."/>
            <person name="Scheffler B."/>
            <person name="Youngblood R."/>
            <person name="Simpson S."/>
            <person name="Babiker E."/>
            <person name="Staton M."/>
        </authorList>
    </citation>
    <scope>NUCLEOTIDE SEQUENCE [LARGE SCALE GENOMIC DNA]</scope>
    <source>
        <tissue evidence="5">Leaf</tissue>
    </source>
</reference>
<comment type="caution">
    <text evidence="5">The sequence shown here is derived from an EMBL/GenBank/DDBJ whole genome shotgun (WGS) entry which is preliminary data.</text>
</comment>
<dbReference type="NCBIfam" id="TIGR00756">
    <property type="entry name" value="PPR"/>
    <property type="match status" value="3"/>
</dbReference>
<feature type="domain" description="DYW" evidence="4">
    <location>
        <begin position="592"/>
        <end position="684"/>
    </location>
</feature>
<dbReference type="GO" id="GO:0009451">
    <property type="term" value="P:RNA modification"/>
    <property type="evidence" value="ECO:0007669"/>
    <property type="project" value="InterPro"/>
</dbReference>
<dbReference type="PROSITE" id="PS51375">
    <property type="entry name" value="PPR"/>
    <property type="match status" value="2"/>
</dbReference>
<dbReference type="InterPro" id="IPR002885">
    <property type="entry name" value="PPR_rpt"/>
</dbReference>
<accession>A0AA38YVV7</accession>
<dbReference type="Gene3D" id="1.25.40.10">
    <property type="entry name" value="Tetratricopeptide repeat domain"/>
    <property type="match status" value="3"/>
</dbReference>
<dbReference type="GO" id="GO:0003723">
    <property type="term" value="F:RNA binding"/>
    <property type="evidence" value="ECO:0007669"/>
    <property type="project" value="InterPro"/>
</dbReference>
<dbReference type="Pfam" id="PF13041">
    <property type="entry name" value="PPR_2"/>
    <property type="match status" value="1"/>
</dbReference>
<dbReference type="PANTHER" id="PTHR47926">
    <property type="entry name" value="PENTATRICOPEPTIDE REPEAT-CONTAINING PROTEIN"/>
    <property type="match status" value="1"/>
</dbReference>
<dbReference type="PANTHER" id="PTHR47926:SF344">
    <property type="entry name" value="OS07G0636900 PROTEIN"/>
    <property type="match status" value="1"/>
</dbReference>